<dbReference type="Pfam" id="PF08238">
    <property type="entry name" value="Sel1"/>
    <property type="match status" value="4"/>
</dbReference>
<comment type="caution">
    <text evidence="1">The sequence shown here is derived from an EMBL/GenBank/DDBJ whole genome shotgun (WGS) entry which is preliminary data.</text>
</comment>
<dbReference type="InterPro" id="IPR011990">
    <property type="entry name" value="TPR-like_helical_dom_sf"/>
</dbReference>
<dbReference type="InterPro" id="IPR050767">
    <property type="entry name" value="Sel1_AlgK"/>
</dbReference>
<dbReference type="InterPro" id="IPR006597">
    <property type="entry name" value="Sel1-like"/>
</dbReference>
<name>A0ABS3NQH2_9GAMM</name>
<dbReference type="SUPFAM" id="SSF81901">
    <property type="entry name" value="HCP-like"/>
    <property type="match status" value="1"/>
</dbReference>
<keyword evidence="2" id="KW-1185">Reference proteome</keyword>
<reference evidence="1 2" key="1">
    <citation type="submission" date="2021-03" db="EMBL/GenBank/DDBJ databases">
        <authorList>
            <person name="Shang D.-D."/>
            <person name="Du Z.-J."/>
            <person name="Chen G.-J."/>
        </authorList>
    </citation>
    <scope>NUCLEOTIDE SEQUENCE [LARGE SCALE GENOMIC DNA]</scope>
    <source>
        <strain evidence="1 2">F1192</strain>
    </source>
</reference>
<proteinExistence type="predicted"/>
<dbReference type="SMART" id="SM00671">
    <property type="entry name" value="SEL1"/>
    <property type="match status" value="4"/>
</dbReference>
<dbReference type="PANTHER" id="PTHR11102:SF160">
    <property type="entry name" value="ERAD-ASSOCIATED E3 UBIQUITIN-PROTEIN LIGASE COMPONENT HRD3"/>
    <property type="match status" value="1"/>
</dbReference>
<protein>
    <submittedName>
        <fullName evidence="1">Sel1 repeat family protein</fullName>
    </submittedName>
</protein>
<dbReference type="PANTHER" id="PTHR11102">
    <property type="entry name" value="SEL-1-LIKE PROTEIN"/>
    <property type="match status" value="1"/>
</dbReference>
<dbReference type="EMBL" id="JAGBKM010000017">
    <property type="protein sequence ID" value="MBO1531466.1"/>
    <property type="molecule type" value="Genomic_DNA"/>
</dbReference>
<evidence type="ECO:0000313" key="1">
    <source>
        <dbReference type="EMBL" id="MBO1531466.1"/>
    </source>
</evidence>
<sequence length="387" mass="44712">MYGIPVSSNYLEAQYLIGVDYLQGNKVAQDYAQALKWFQKSASEDYAPAQDVIGCMYSYGFGVDQDYAKAFEWCSKAAEQGYDIAQNNVAYLYKKGFGVLQDNSKAFEWYQKASEQDNADAYYELGNFYNEGVGVEIDKDKANYYYYKAAFKGHLEAEQRLQKNNEPLEEDKHSNKKVVEEADADSHIEIINFESDRSISFKTFFDSYFRDESKMLPQNPGGGVWFYESMDFDESSKFFDKANGLREKNDYMIDTTYADFIIDTTFIRNFGAGLFLHVHQNSYQFHLKNDTNDWEVLNDIEEAYYSESDKALYIEDYKINLVGDAARFYGKRLVDCINAYLNQNEIDKIDEEMVFNSELVTGALDDIDGRLAEINQKLNELREDNAA</sequence>
<dbReference type="RefSeq" id="WP_207991838.1">
    <property type="nucleotide sequence ID" value="NZ_JAGBKM010000017.1"/>
</dbReference>
<dbReference type="Gene3D" id="1.25.40.10">
    <property type="entry name" value="Tetratricopeptide repeat domain"/>
    <property type="match status" value="1"/>
</dbReference>
<gene>
    <name evidence="1" type="ORF">J3492_09620</name>
</gene>
<evidence type="ECO:0000313" key="2">
    <source>
        <dbReference type="Proteomes" id="UP000664554"/>
    </source>
</evidence>
<dbReference type="Proteomes" id="UP000664554">
    <property type="component" value="Unassembled WGS sequence"/>
</dbReference>
<organism evidence="1 2">
    <name type="scientific">Psychrobacter coccoides</name>
    <dbReference type="NCBI Taxonomy" id="2818440"/>
    <lineage>
        <taxon>Bacteria</taxon>
        <taxon>Pseudomonadati</taxon>
        <taxon>Pseudomonadota</taxon>
        <taxon>Gammaproteobacteria</taxon>
        <taxon>Moraxellales</taxon>
        <taxon>Moraxellaceae</taxon>
        <taxon>Psychrobacter</taxon>
    </lineage>
</organism>
<accession>A0ABS3NQH2</accession>